<dbReference type="WBParaSite" id="MhA1_Contig926.frz3.gene2">
    <property type="protein sequence ID" value="MhA1_Contig926.frz3.gene2"/>
    <property type="gene ID" value="MhA1_Contig926.frz3.gene2"/>
</dbReference>
<dbReference type="AlphaFoldDB" id="A0A1I8C1G1"/>
<evidence type="ECO:0000313" key="2">
    <source>
        <dbReference type="WBParaSite" id="MhA1_Contig926.frz3.gene2"/>
    </source>
</evidence>
<proteinExistence type="predicted"/>
<accession>A0A1I8C1G1</accession>
<name>A0A1I8C1G1_MELHA</name>
<protein>
    <submittedName>
        <fullName evidence="2">Uncharacterized protein</fullName>
    </submittedName>
</protein>
<evidence type="ECO:0000313" key="1">
    <source>
        <dbReference type="Proteomes" id="UP000095281"/>
    </source>
</evidence>
<keyword evidence="1" id="KW-1185">Reference proteome</keyword>
<sequence>MSKLNKNFFRKYLRNLPATDEENGPSQNEIKQSNVNETAPICSWNPAGNYIFALPTNLGVNSILSNTELTNNIQNYSQTNPIPQTLDNFILQKYGGNEHNFV</sequence>
<dbReference type="Proteomes" id="UP000095281">
    <property type="component" value="Unplaced"/>
</dbReference>
<organism evidence="1 2">
    <name type="scientific">Meloidogyne hapla</name>
    <name type="common">Root-knot nematode worm</name>
    <dbReference type="NCBI Taxonomy" id="6305"/>
    <lineage>
        <taxon>Eukaryota</taxon>
        <taxon>Metazoa</taxon>
        <taxon>Ecdysozoa</taxon>
        <taxon>Nematoda</taxon>
        <taxon>Chromadorea</taxon>
        <taxon>Rhabditida</taxon>
        <taxon>Tylenchina</taxon>
        <taxon>Tylenchomorpha</taxon>
        <taxon>Tylenchoidea</taxon>
        <taxon>Meloidogynidae</taxon>
        <taxon>Meloidogyninae</taxon>
        <taxon>Meloidogyne</taxon>
    </lineage>
</organism>
<reference evidence="2" key="1">
    <citation type="submission" date="2016-11" db="UniProtKB">
        <authorList>
            <consortium name="WormBaseParasite"/>
        </authorList>
    </citation>
    <scope>IDENTIFICATION</scope>
</reference>